<dbReference type="EMBL" id="JASBWT010000026">
    <property type="protein sequence ID" value="KAJ9094252.1"/>
    <property type="molecule type" value="Genomic_DNA"/>
</dbReference>
<comment type="caution">
    <text evidence="1">The sequence shown here is derived from an EMBL/GenBank/DDBJ whole genome shotgun (WGS) entry which is preliminary data.</text>
</comment>
<accession>A0ACC2V4S5</accession>
<evidence type="ECO:0000313" key="2">
    <source>
        <dbReference type="Proteomes" id="UP001227268"/>
    </source>
</evidence>
<name>A0ACC2V4S5_9TREE</name>
<evidence type="ECO:0000313" key="1">
    <source>
        <dbReference type="EMBL" id="KAJ9094252.1"/>
    </source>
</evidence>
<organism evidence="1 2">
    <name type="scientific">Naganishia friedmannii</name>
    <dbReference type="NCBI Taxonomy" id="89922"/>
    <lineage>
        <taxon>Eukaryota</taxon>
        <taxon>Fungi</taxon>
        <taxon>Dikarya</taxon>
        <taxon>Basidiomycota</taxon>
        <taxon>Agaricomycotina</taxon>
        <taxon>Tremellomycetes</taxon>
        <taxon>Filobasidiales</taxon>
        <taxon>Filobasidiaceae</taxon>
        <taxon>Naganishia</taxon>
    </lineage>
</organism>
<sequence>MPPRKGPRNVVKSGNAGNSSKSSPLPTTPTAPAGLKSLDTALGGEASRPPPLFPVGYKSPLTILNEKCQKEGWERPVVDLIPNKGTNPPTYSAAVTLRKRKNKNALDLETVRLVPVPGIEAGDAGMARHLGATYALFRFCSTLPMAMILPPSIRPYWSQLLSEKAQAPPHRAWEYSADPFAAKREVEKRQAVRVSGAKQRALAAGAGGAGAGGDGKSGKDGWDDGFAANARKQDNAAGGGGGRGGRGWNNVPEVKMSQNQREVVEGVIRSVSPVLRVDWLPGFLWNMEAEVKMLDAGGCVPDRMRIASWASIRHELDIHVHGKVAHLHVIAKIGV</sequence>
<keyword evidence="2" id="KW-1185">Reference proteome</keyword>
<dbReference type="Proteomes" id="UP001227268">
    <property type="component" value="Unassembled WGS sequence"/>
</dbReference>
<proteinExistence type="predicted"/>
<reference evidence="1" key="1">
    <citation type="submission" date="2023-04" db="EMBL/GenBank/DDBJ databases">
        <title>Draft Genome sequencing of Naganishia species isolated from polar environments using Oxford Nanopore Technology.</title>
        <authorList>
            <person name="Leo P."/>
            <person name="Venkateswaran K."/>
        </authorList>
    </citation>
    <scope>NUCLEOTIDE SEQUENCE</scope>
    <source>
        <strain evidence="1">MNA-CCFEE 5423</strain>
    </source>
</reference>
<gene>
    <name evidence="1" type="ORF">QFC21_006078</name>
</gene>
<protein>
    <submittedName>
        <fullName evidence="1">Uncharacterized protein</fullName>
    </submittedName>
</protein>